<dbReference type="PANTHER" id="PTHR46268">
    <property type="entry name" value="STRESS RESPONSE PROTEIN NHAX"/>
    <property type="match status" value="1"/>
</dbReference>
<evidence type="ECO:0000259" key="2">
    <source>
        <dbReference type="Pfam" id="PF00582"/>
    </source>
</evidence>
<protein>
    <submittedName>
        <fullName evidence="3">Universal stress protein</fullName>
    </submittedName>
</protein>
<evidence type="ECO:0000313" key="3">
    <source>
        <dbReference type="EMBL" id="RDD61027.1"/>
    </source>
</evidence>
<feature type="domain" description="UspA" evidence="2">
    <location>
        <begin position="6"/>
        <end position="146"/>
    </location>
</feature>
<dbReference type="PANTHER" id="PTHR46268:SF6">
    <property type="entry name" value="UNIVERSAL STRESS PROTEIN UP12"/>
    <property type="match status" value="1"/>
</dbReference>
<dbReference type="InterPro" id="IPR014729">
    <property type="entry name" value="Rossmann-like_a/b/a_fold"/>
</dbReference>
<gene>
    <name evidence="3" type="ORF">DRB17_14975</name>
</gene>
<comment type="similarity">
    <text evidence="1">Belongs to the universal stress protein A family.</text>
</comment>
<dbReference type="AlphaFoldDB" id="A0A369TA23"/>
<dbReference type="InterPro" id="IPR006016">
    <property type="entry name" value="UspA"/>
</dbReference>
<dbReference type="PRINTS" id="PR01438">
    <property type="entry name" value="UNVRSLSTRESS"/>
</dbReference>
<reference evidence="3 4" key="1">
    <citation type="submission" date="2018-07" db="EMBL/GenBank/DDBJ databases">
        <title>Venubactetium sediminum gen. nov., sp. nov., isolated from a marine solar saltern.</title>
        <authorList>
            <person name="Wang S."/>
        </authorList>
    </citation>
    <scope>NUCLEOTIDE SEQUENCE [LARGE SCALE GENOMIC DNA]</scope>
    <source>
        <strain evidence="3 4">WD2A32</strain>
    </source>
</reference>
<evidence type="ECO:0000256" key="1">
    <source>
        <dbReference type="ARBA" id="ARBA00008791"/>
    </source>
</evidence>
<keyword evidence="4" id="KW-1185">Reference proteome</keyword>
<dbReference type="Proteomes" id="UP000253941">
    <property type="component" value="Unassembled WGS sequence"/>
</dbReference>
<dbReference type="SUPFAM" id="SSF52402">
    <property type="entry name" value="Adenine nucleotide alpha hydrolases-like"/>
    <property type="match status" value="1"/>
</dbReference>
<organism evidence="3 4">
    <name type="scientific">Ferruginivarius sediminum</name>
    <dbReference type="NCBI Taxonomy" id="2661937"/>
    <lineage>
        <taxon>Bacteria</taxon>
        <taxon>Pseudomonadati</taxon>
        <taxon>Pseudomonadota</taxon>
        <taxon>Alphaproteobacteria</taxon>
        <taxon>Rhodospirillales</taxon>
        <taxon>Rhodospirillaceae</taxon>
        <taxon>Ferruginivarius</taxon>
    </lineage>
</organism>
<dbReference type="Gene3D" id="3.40.50.620">
    <property type="entry name" value="HUPs"/>
    <property type="match status" value="1"/>
</dbReference>
<dbReference type="Pfam" id="PF00582">
    <property type="entry name" value="Usp"/>
    <property type="match status" value="1"/>
</dbReference>
<evidence type="ECO:0000313" key="4">
    <source>
        <dbReference type="Proteomes" id="UP000253941"/>
    </source>
</evidence>
<accession>A0A369TA23</accession>
<dbReference type="EMBL" id="QPMH01000016">
    <property type="protein sequence ID" value="RDD61027.1"/>
    <property type="molecule type" value="Genomic_DNA"/>
</dbReference>
<dbReference type="CDD" id="cd00293">
    <property type="entry name" value="USP-like"/>
    <property type="match status" value="1"/>
</dbReference>
<proteinExistence type="inferred from homology"/>
<dbReference type="InterPro" id="IPR006015">
    <property type="entry name" value="Universal_stress_UspA"/>
</dbReference>
<sequence>MASNTKRLLCTTDGSKASDKAVRYAARFARELGADLTFITVNVGQHTGTPGERVWDTELVRLGESQVERELRAAAEAAKEEGLDKVRCVEVHNHNIPAAVIDYAEKNDIDHIVAGSTGRTGVARLLVGSVAQEIVAKAHCPVTIIR</sequence>
<dbReference type="RefSeq" id="WP_114583030.1">
    <property type="nucleotide sequence ID" value="NZ_QPMH01000016.1"/>
</dbReference>
<name>A0A369TA23_9PROT</name>
<comment type="caution">
    <text evidence="3">The sequence shown here is derived from an EMBL/GenBank/DDBJ whole genome shotgun (WGS) entry which is preliminary data.</text>
</comment>